<evidence type="ECO:0008006" key="3">
    <source>
        <dbReference type="Google" id="ProtNLM"/>
    </source>
</evidence>
<dbReference type="InterPro" id="IPR017946">
    <property type="entry name" value="PLC-like_Pdiesterase_TIM-brl"/>
</dbReference>
<dbReference type="EMBL" id="JAIGYQ010000006">
    <property type="protein sequence ID" value="MBX7490846.1"/>
    <property type="molecule type" value="Genomic_DNA"/>
</dbReference>
<reference evidence="1 2" key="1">
    <citation type="submission" date="2021-08" db="EMBL/GenBank/DDBJ databases">
        <title>Helicobacter spp. isolated from feces of Anatolian Ground Squirrel (Spermophilus xanthoprymnus) in Turkey.</title>
        <authorList>
            <person name="Aydin F."/>
            <person name="Abay S."/>
            <person name="Kayman T."/>
            <person name="Karakaya E."/>
            <person name="Saticioglu I.B."/>
        </authorList>
    </citation>
    <scope>NUCLEOTIDE SEQUENCE [LARGE SCALE GENOMIC DNA]</scope>
    <source>
        <strain evidence="1 2">Faydin-H70</strain>
    </source>
</reference>
<name>A0ABS7JN81_9HELI</name>
<protein>
    <recommendedName>
        <fullName evidence="3">GP-PDE domain-containing protein</fullName>
    </recommendedName>
</protein>
<dbReference type="SUPFAM" id="SSF51695">
    <property type="entry name" value="PLC-like phosphodiesterases"/>
    <property type="match status" value="1"/>
</dbReference>
<accession>A0ABS7JN81</accession>
<gene>
    <name evidence="1" type="ORF">K4G57_05135</name>
</gene>
<comment type="caution">
    <text evidence="1">The sequence shown here is derived from an EMBL/GenBank/DDBJ whole genome shotgun (WGS) entry which is preliminary data.</text>
</comment>
<sequence>MTIIAHRGLWGGGVKKNSLTALTKAFEFGFGIETDLRDFDSKIVISHDMASKKCESIETLFAYYKEHQLNLNLALNIKSDGLQDELLKLLQKYEIVNYFVFDMSIPDALSYLNKGFNTFTRLSEYEKQPCFYEKACGLWLDEFQEHWIDEKTILTHLKANKKICIVCPCLHKRPYLKEWNTYKTLINKHNLKNKIMLCTDEVLKAKEFFNGN</sequence>
<dbReference type="Gene3D" id="3.20.20.190">
    <property type="entry name" value="Phosphatidylinositol (PI) phosphodiesterase"/>
    <property type="match status" value="1"/>
</dbReference>
<proteinExistence type="predicted"/>
<evidence type="ECO:0000313" key="2">
    <source>
        <dbReference type="Proteomes" id="UP000700059"/>
    </source>
</evidence>
<keyword evidence="2" id="KW-1185">Reference proteome</keyword>
<dbReference type="Proteomes" id="UP000700059">
    <property type="component" value="Unassembled WGS sequence"/>
</dbReference>
<organism evidence="1 2">
    <name type="scientific">Helicobacter turcicus</name>
    <dbReference type="NCBI Taxonomy" id="2867412"/>
    <lineage>
        <taxon>Bacteria</taxon>
        <taxon>Pseudomonadati</taxon>
        <taxon>Campylobacterota</taxon>
        <taxon>Epsilonproteobacteria</taxon>
        <taxon>Campylobacterales</taxon>
        <taxon>Helicobacteraceae</taxon>
        <taxon>Helicobacter</taxon>
    </lineage>
</organism>
<dbReference type="RefSeq" id="WP_221561812.1">
    <property type="nucleotide sequence ID" value="NZ_JAIGYQ010000006.1"/>
</dbReference>
<evidence type="ECO:0000313" key="1">
    <source>
        <dbReference type="EMBL" id="MBX7490846.1"/>
    </source>
</evidence>